<reference evidence="1" key="1">
    <citation type="journal article" date="2014" name="Int. J. Syst. Evol. Microbiol.">
        <title>Complete genome sequence of Corynebacterium casei LMG S-19264T (=DSM 44701T), isolated from a smear-ripened cheese.</title>
        <authorList>
            <consortium name="US DOE Joint Genome Institute (JGI-PGF)"/>
            <person name="Walter F."/>
            <person name="Albersmeier A."/>
            <person name="Kalinowski J."/>
            <person name="Ruckert C."/>
        </authorList>
    </citation>
    <scope>NUCLEOTIDE SEQUENCE</scope>
    <source>
        <strain evidence="1">JCM 3313</strain>
    </source>
</reference>
<keyword evidence="2" id="KW-1185">Reference proteome</keyword>
<dbReference type="Pfam" id="PF12322">
    <property type="entry name" value="T4_baseplate"/>
    <property type="match status" value="1"/>
</dbReference>
<dbReference type="AlphaFoldDB" id="A0A918EEG0"/>
<dbReference type="InterPro" id="IPR024364">
    <property type="entry name" value="Baseplate_phage_T4-like"/>
</dbReference>
<evidence type="ECO:0000313" key="1">
    <source>
        <dbReference type="EMBL" id="GGP52377.1"/>
    </source>
</evidence>
<dbReference type="Proteomes" id="UP000639606">
    <property type="component" value="Unassembled WGS sequence"/>
</dbReference>
<gene>
    <name evidence="1" type="ORF">GCM10010185_25580</name>
</gene>
<comment type="caution">
    <text evidence="1">The sequence shown here is derived from an EMBL/GenBank/DDBJ whole genome shotgun (WGS) entry which is preliminary data.</text>
</comment>
<proteinExistence type="predicted"/>
<sequence length="234" mass="25200">MRGPAELLATWEAGLAAGPVRRALLLQALAGERSAELAVGARDRLLFELRRALFGERLTGRLACPACGTEQEFDFDVANVLRTPPATGQELEVEAGGWRVRLRLPTSADLLAAAADPPAAKAVLLARCALAVRRDGRPVPDTPPAEVVDLLATAVAEADPAADVRVAMPCVECGQRNTATVDIVSHLWAELDTWARTLLLEVHALARAYGWTEPEVLALSPTRRRHYLELVDHG</sequence>
<organism evidence="1 2">
    <name type="scientific">Saccharothrix coeruleofusca</name>
    <dbReference type="NCBI Taxonomy" id="33919"/>
    <lineage>
        <taxon>Bacteria</taxon>
        <taxon>Bacillati</taxon>
        <taxon>Actinomycetota</taxon>
        <taxon>Actinomycetes</taxon>
        <taxon>Pseudonocardiales</taxon>
        <taxon>Pseudonocardiaceae</taxon>
        <taxon>Saccharothrix</taxon>
    </lineage>
</organism>
<evidence type="ECO:0000313" key="2">
    <source>
        <dbReference type="Proteomes" id="UP000639606"/>
    </source>
</evidence>
<accession>A0A918EEG0</accession>
<name>A0A918EEG0_9PSEU</name>
<protein>
    <recommendedName>
        <fullName evidence="3">Phage baseplate protein</fullName>
    </recommendedName>
</protein>
<reference evidence="1" key="2">
    <citation type="submission" date="2020-09" db="EMBL/GenBank/DDBJ databases">
        <authorList>
            <person name="Sun Q."/>
            <person name="Ohkuma M."/>
        </authorList>
    </citation>
    <scope>NUCLEOTIDE SEQUENCE</scope>
    <source>
        <strain evidence="1">JCM 3313</strain>
    </source>
</reference>
<evidence type="ECO:0008006" key="3">
    <source>
        <dbReference type="Google" id="ProtNLM"/>
    </source>
</evidence>
<dbReference type="RefSeq" id="WP_209619135.1">
    <property type="nucleotide sequence ID" value="NZ_BMRG01000004.1"/>
</dbReference>
<dbReference type="EMBL" id="BMRG01000004">
    <property type="protein sequence ID" value="GGP52377.1"/>
    <property type="molecule type" value="Genomic_DNA"/>
</dbReference>